<name>A0A0J8J746_9LIST</name>
<protein>
    <recommendedName>
        <fullName evidence="3">DUF3284 domain-containing protein</fullName>
    </recommendedName>
</protein>
<gene>
    <name evidence="1" type="ORF">X560_1032</name>
</gene>
<dbReference type="OrthoDB" id="2361512at2"/>
<keyword evidence="2" id="KW-1185">Reference proteome</keyword>
<evidence type="ECO:0000313" key="2">
    <source>
        <dbReference type="Proteomes" id="UP000052258"/>
    </source>
</evidence>
<accession>A0A0J8J746</accession>
<dbReference type="AlphaFoldDB" id="A0A0J8J746"/>
<dbReference type="InterPro" id="IPR021701">
    <property type="entry name" value="DUF3284"/>
</dbReference>
<proteinExistence type="predicted"/>
<dbReference type="EMBL" id="AZHO01000011">
    <property type="protein sequence ID" value="KMT60106.1"/>
    <property type="molecule type" value="Genomic_DNA"/>
</dbReference>
<sequence>MNISQKLYISQKECFDAIIKSVIYDIKQSTGKSKQMRQLEGFSYQRDMSNGARATVKITEVKPYEIYVFETKSRVNTHTTTYAIKSTSENTCEASYHEKIEAEGTVQKLNNMIVGFLFGLFRRKRAKNLLKAIELSVINESKAKKQHTASHVE</sequence>
<dbReference type="PATRIC" id="fig|1430899.3.peg.1065"/>
<evidence type="ECO:0008006" key="3">
    <source>
        <dbReference type="Google" id="ProtNLM"/>
    </source>
</evidence>
<comment type="caution">
    <text evidence="1">The sequence shown here is derived from an EMBL/GenBank/DDBJ whole genome shotgun (WGS) entry which is preliminary data.</text>
</comment>
<dbReference type="Pfam" id="PF11687">
    <property type="entry name" value="DUF3284"/>
    <property type="match status" value="1"/>
</dbReference>
<reference evidence="1 2" key="1">
    <citation type="journal article" date="2015" name="Genome Biol. Evol.">
        <title>Comparative Genomics of Listeria Sensu Lato: Genus-Wide Differences in Evolutionary Dynamics and the Progressive Gain of Complex, Potentially Pathogenicity-Related Traits through Lateral Gene Transfer.</title>
        <authorList>
            <person name="Chiara M."/>
            <person name="Caruso M."/>
            <person name="D'Erchia A.M."/>
            <person name="Manzari C."/>
            <person name="Fraccalvieri R."/>
            <person name="Goffredo E."/>
            <person name="Latorre L."/>
            <person name="Miccolupo A."/>
            <person name="Padalino I."/>
            <person name="Santagada G."/>
            <person name="Chiocco D."/>
            <person name="Pesole G."/>
            <person name="Horner D.S."/>
            <person name="Parisi A."/>
        </authorList>
    </citation>
    <scope>NUCLEOTIDE SEQUENCE [LARGE SCALE GENOMIC DNA]</scope>
    <source>
        <strain evidence="1 2">1991</strain>
    </source>
</reference>
<dbReference type="RefSeq" id="WP_007472957.1">
    <property type="nucleotide sequence ID" value="NZ_KQ130613.1"/>
</dbReference>
<evidence type="ECO:0000313" key="1">
    <source>
        <dbReference type="EMBL" id="KMT60106.1"/>
    </source>
</evidence>
<organism evidence="1 2">
    <name type="scientific">Listeria fleischmannii 1991</name>
    <dbReference type="NCBI Taxonomy" id="1430899"/>
    <lineage>
        <taxon>Bacteria</taxon>
        <taxon>Bacillati</taxon>
        <taxon>Bacillota</taxon>
        <taxon>Bacilli</taxon>
        <taxon>Bacillales</taxon>
        <taxon>Listeriaceae</taxon>
        <taxon>Listeria</taxon>
    </lineage>
</organism>
<dbReference type="Proteomes" id="UP000052258">
    <property type="component" value="Unassembled WGS sequence"/>
</dbReference>